<dbReference type="AlphaFoldDB" id="A0A6L2L643"/>
<accession>A0A6L2L643</accession>
<evidence type="ECO:0000313" key="1">
    <source>
        <dbReference type="EMBL" id="GEU56629.1"/>
    </source>
</evidence>
<proteinExistence type="predicted"/>
<comment type="caution">
    <text evidence="1">The sequence shown here is derived from an EMBL/GenBank/DDBJ whole genome shotgun (WGS) entry which is preliminary data.</text>
</comment>
<dbReference type="EMBL" id="BKCJ010003694">
    <property type="protein sequence ID" value="GEU56629.1"/>
    <property type="molecule type" value="Genomic_DNA"/>
</dbReference>
<sequence length="479" mass="53636">MMVSIRRSSTVKLRSSSQALLMFIEQSHDEKPNVDNFDESLVRIIPSLASIVQAIALHKQEDIHEGGEDSVMLTQEYIRKVVVDVGEDRILSVARGLAQVFPLPHPDGLTKSPNTLYGLDAVKDAVRIPVRIIPGPADIVQAVTLRKQADIHEGRVESVMSTQEYIRKVDADVGDERILNVARGSVVEFVNANLGIISGCLGDIKNYFNIRKLDQVVSIINSNFKRSIRNLIMVFYKDTVPRNASGVGGSGVGGSGVGGSGCHTSKFGMQRNTTSVEVKSFSFEAFEVEDFNFKALEVEAFGLEAFEAFYIEAFENFDFKTFKDFDFEVKAFDFEGAVHRFIMDDPNITIEEYIRLEEEKARKQETRDDMWYAVNRMHVLDFVGLPDDMRQTLRDRLSMGQAPKKVTGVDLFYLCSMDRGTANVLYLLAQYLFRYAKGRRSGARLSGGHFIRRLAAHFRLVSDQGLRGLSVVASVDELG</sequence>
<gene>
    <name evidence="1" type="ORF">Tci_028607</name>
</gene>
<reference evidence="1" key="1">
    <citation type="journal article" date="2019" name="Sci. Rep.">
        <title>Draft genome of Tanacetum cinerariifolium, the natural source of mosquito coil.</title>
        <authorList>
            <person name="Yamashiro T."/>
            <person name="Shiraishi A."/>
            <person name="Satake H."/>
            <person name="Nakayama K."/>
        </authorList>
    </citation>
    <scope>NUCLEOTIDE SEQUENCE</scope>
</reference>
<protein>
    <submittedName>
        <fullName evidence="1">Uncharacterized protein</fullName>
    </submittedName>
</protein>
<name>A0A6L2L643_TANCI</name>
<organism evidence="1">
    <name type="scientific">Tanacetum cinerariifolium</name>
    <name type="common">Dalmatian daisy</name>
    <name type="synonym">Chrysanthemum cinerariifolium</name>
    <dbReference type="NCBI Taxonomy" id="118510"/>
    <lineage>
        <taxon>Eukaryota</taxon>
        <taxon>Viridiplantae</taxon>
        <taxon>Streptophyta</taxon>
        <taxon>Embryophyta</taxon>
        <taxon>Tracheophyta</taxon>
        <taxon>Spermatophyta</taxon>
        <taxon>Magnoliopsida</taxon>
        <taxon>eudicotyledons</taxon>
        <taxon>Gunneridae</taxon>
        <taxon>Pentapetalae</taxon>
        <taxon>asterids</taxon>
        <taxon>campanulids</taxon>
        <taxon>Asterales</taxon>
        <taxon>Asteraceae</taxon>
        <taxon>Asteroideae</taxon>
        <taxon>Anthemideae</taxon>
        <taxon>Anthemidinae</taxon>
        <taxon>Tanacetum</taxon>
    </lineage>
</organism>